<sequence length="164" mass="17412">MPAALVERQFDGEHVVVVQGDLVAGAVEVIAEVVEIAHGKLLVDRYASRMDASGSTDAAQRIFAAIRAIPVGEVAGYGEVARRAGLPGRARLVARLLSTSLEPGLPWHRVCRSDGRIAFPQGSHGFDEQCARLRREGATVVGGRVVGRRARAATLDEALWGPPA</sequence>
<dbReference type="InterPro" id="IPR052520">
    <property type="entry name" value="ATL_DNA_repair"/>
</dbReference>
<accession>A0ABQ3BRS3</accession>
<feature type="domain" description="Methylated-DNA-[protein]-cysteine S-methyltransferase DNA binding" evidence="2">
    <location>
        <begin position="59"/>
        <end position="138"/>
    </location>
</feature>
<dbReference type="Pfam" id="PF01035">
    <property type="entry name" value="DNA_binding_1"/>
    <property type="match status" value="1"/>
</dbReference>
<name>A0ABQ3BRS3_9GAMM</name>
<keyword evidence="4" id="KW-1185">Reference proteome</keyword>
<evidence type="ECO:0000313" key="3">
    <source>
        <dbReference type="EMBL" id="GGZ54802.1"/>
    </source>
</evidence>
<proteinExistence type="predicted"/>
<evidence type="ECO:0000313" key="4">
    <source>
        <dbReference type="Proteomes" id="UP000643403"/>
    </source>
</evidence>
<dbReference type="InterPro" id="IPR036388">
    <property type="entry name" value="WH-like_DNA-bd_sf"/>
</dbReference>
<evidence type="ECO:0000259" key="2">
    <source>
        <dbReference type="Pfam" id="PF01035"/>
    </source>
</evidence>
<dbReference type="InterPro" id="IPR014048">
    <property type="entry name" value="MethylDNA_cys_MeTrfase_DNA-bd"/>
</dbReference>
<organism evidence="3 4">
    <name type="scientific">Cognatilysobacter xinjiangensis</name>
    <dbReference type="NCBI Taxonomy" id="546892"/>
    <lineage>
        <taxon>Bacteria</taxon>
        <taxon>Pseudomonadati</taxon>
        <taxon>Pseudomonadota</taxon>
        <taxon>Gammaproteobacteria</taxon>
        <taxon>Lysobacterales</taxon>
        <taxon>Lysobacteraceae</taxon>
        <taxon>Cognatilysobacter</taxon>
    </lineage>
</organism>
<dbReference type="Gene3D" id="1.10.10.10">
    <property type="entry name" value="Winged helix-like DNA-binding domain superfamily/Winged helix DNA-binding domain"/>
    <property type="match status" value="1"/>
</dbReference>
<dbReference type="PANTHER" id="PTHR42942:SF1">
    <property type="entry name" value="ALKYLTRANSFERASE-LIKE PROTEIN 1"/>
    <property type="match status" value="1"/>
</dbReference>
<dbReference type="InterPro" id="IPR036217">
    <property type="entry name" value="MethylDNA_cys_MeTrfase_DNAb"/>
</dbReference>
<keyword evidence="1" id="KW-0227">DNA damage</keyword>
<dbReference type="EMBL" id="BMXY01000001">
    <property type="protein sequence ID" value="GGZ54802.1"/>
    <property type="molecule type" value="Genomic_DNA"/>
</dbReference>
<protein>
    <recommendedName>
        <fullName evidence="2">Methylated-DNA-[protein]-cysteine S-methyltransferase DNA binding domain-containing protein</fullName>
    </recommendedName>
</protein>
<dbReference type="SUPFAM" id="SSF46767">
    <property type="entry name" value="Methylated DNA-protein cysteine methyltransferase, C-terminal domain"/>
    <property type="match status" value="1"/>
</dbReference>
<evidence type="ECO:0000256" key="1">
    <source>
        <dbReference type="ARBA" id="ARBA00022763"/>
    </source>
</evidence>
<dbReference type="PANTHER" id="PTHR42942">
    <property type="entry name" value="6-O-METHYLGUANINE DNA METHYLTRANSFERASE"/>
    <property type="match status" value="1"/>
</dbReference>
<dbReference type="CDD" id="cd06445">
    <property type="entry name" value="ATase"/>
    <property type="match status" value="1"/>
</dbReference>
<gene>
    <name evidence="3" type="ORF">GCM10008101_05220</name>
</gene>
<dbReference type="Proteomes" id="UP000643403">
    <property type="component" value="Unassembled WGS sequence"/>
</dbReference>
<comment type="caution">
    <text evidence="3">The sequence shown here is derived from an EMBL/GenBank/DDBJ whole genome shotgun (WGS) entry which is preliminary data.</text>
</comment>
<reference evidence="4" key="1">
    <citation type="journal article" date="2019" name="Int. J. Syst. Evol. Microbiol.">
        <title>The Global Catalogue of Microorganisms (GCM) 10K type strain sequencing project: providing services to taxonomists for standard genome sequencing and annotation.</title>
        <authorList>
            <consortium name="The Broad Institute Genomics Platform"/>
            <consortium name="The Broad Institute Genome Sequencing Center for Infectious Disease"/>
            <person name="Wu L."/>
            <person name="Ma J."/>
        </authorList>
    </citation>
    <scope>NUCLEOTIDE SEQUENCE [LARGE SCALE GENOMIC DNA]</scope>
    <source>
        <strain evidence="4">KCTC 22558</strain>
    </source>
</reference>